<evidence type="ECO:0000256" key="1">
    <source>
        <dbReference type="SAM" id="MobiDB-lite"/>
    </source>
</evidence>
<gene>
    <name evidence="3" type="ORF">FSP39_012510</name>
</gene>
<comment type="caution">
    <text evidence="3">The sequence shown here is derived from an EMBL/GenBank/DDBJ whole genome shotgun (WGS) entry which is preliminary data.</text>
</comment>
<accession>A0AA88Y798</accession>
<dbReference type="EMBL" id="VSWD01000006">
    <property type="protein sequence ID" value="KAK3099956.1"/>
    <property type="molecule type" value="Genomic_DNA"/>
</dbReference>
<feature type="domain" description="Mitochondria-eating protein C-terminal" evidence="2">
    <location>
        <begin position="166"/>
        <end position="377"/>
    </location>
</feature>
<dbReference type="InterPro" id="IPR031981">
    <property type="entry name" value="MIEAP_C"/>
</dbReference>
<dbReference type="AlphaFoldDB" id="A0AA88Y798"/>
<keyword evidence="4" id="KW-1185">Reference proteome</keyword>
<sequence length="379" mass="42916">MSNQSNCNYSFQYQETSKGLPILNKYRDPKWGPNIYDMIEASRITKIRIVADDALRELNSLQRSAQAYEEHSRATPIGSPRDFKISLMRNGDFFKRSKGRLSSQSFSGRISKSSMDSPRSDSSFNRTNQLRPLVNIPKTHARNESGSGTVDGNPSGTKLSDMNHPTKIGEKFDGLYQEEWSDAVDALTKQLGYNEENSVYVLLRIVRYAYDFCKRLAESQLHSLCGVMESQILNPQSNNKSISQSETVPPTLDHTRRRLLKTVSIKYSKDYRRATALASIPEVIEIFKGEVLNSKLSLDPGQLPQPLIAYVDLCVEITWLMCVQDPPMVITWAVKGETINTDYYNFYKKKGIVVKEAVWPVLFLHHGGQMVCKGVVLPE</sequence>
<feature type="region of interest" description="Disordered" evidence="1">
    <location>
        <begin position="104"/>
        <end position="164"/>
    </location>
</feature>
<evidence type="ECO:0000313" key="4">
    <source>
        <dbReference type="Proteomes" id="UP001186944"/>
    </source>
</evidence>
<protein>
    <recommendedName>
        <fullName evidence="2">Mitochondria-eating protein C-terminal domain-containing protein</fullName>
    </recommendedName>
</protein>
<evidence type="ECO:0000259" key="2">
    <source>
        <dbReference type="Pfam" id="PF16026"/>
    </source>
</evidence>
<name>A0AA88Y798_PINIB</name>
<feature type="compositionally biased region" description="Low complexity" evidence="1">
    <location>
        <begin position="111"/>
        <end position="123"/>
    </location>
</feature>
<proteinExistence type="predicted"/>
<dbReference type="Pfam" id="PF16026">
    <property type="entry name" value="MIEAP"/>
    <property type="match status" value="1"/>
</dbReference>
<reference evidence="3" key="1">
    <citation type="submission" date="2019-08" db="EMBL/GenBank/DDBJ databases">
        <title>The improved chromosome-level genome for the pearl oyster Pinctada fucata martensii using PacBio sequencing and Hi-C.</title>
        <authorList>
            <person name="Zheng Z."/>
        </authorList>
    </citation>
    <scope>NUCLEOTIDE SEQUENCE</scope>
    <source>
        <strain evidence="3">ZZ-2019</strain>
        <tissue evidence="3">Adductor muscle</tissue>
    </source>
</reference>
<feature type="compositionally biased region" description="Polar residues" evidence="1">
    <location>
        <begin position="144"/>
        <end position="160"/>
    </location>
</feature>
<organism evidence="3 4">
    <name type="scientific">Pinctada imbricata</name>
    <name type="common">Atlantic pearl-oyster</name>
    <name type="synonym">Pinctada martensii</name>
    <dbReference type="NCBI Taxonomy" id="66713"/>
    <lineage>
        <taxon>Eukaryota</taxon>
        <taxon>Metazoa</taxon>
        <taxon>Spiralia</taxon>
        <taxon>Lophotrochozoa</taxon>
        <taxon>Mollusca</taxon>
        <taxon>Bivalvia</taxon>
        <taxon>Autobranchia</taxon>
        <taxon>Pteriomorphia</taxon>
        <taxon>Pterioida</taxon>
        <taxon>Pterioidea</taxon>
        <taxon>Pteriidae</taxon>
        <taxon>Pinctada</taxon>
    </lineage>
</organism>
<evidence type="ECO:0000313" key="3">
    <source>
        <dbReference type="EMBL" id="KAK3099956.1"/>
    </source>
</evidence>
<dbReference type="Proteomes" id="UP001186944">
    <property type="component" value="Unassembled WGS sequence"/>
</dbReference>